<dbReference type="OrthoDB" id="8068875at2759"/>
<dbReference type="PANTHER" id="PTHR45700">
    <property type="entry name" value="UBIQUITIN-PROTEIN LIGASE E3C"/>
    <property type="match status" value="1"/>
</dbReference>
<dbReference type="CDD" id="cd00078">
    <property type="entry name" value="HECTc"/>
    <property type="match status" value="1"/>
</dbReference>
<evidence type="ECO:0000313" key="10">
    <source>
        <dbReference type="Proteomes" id="UP000193689"/>
    </source>
</evidence>
<dbReference type="InParanoid" id="A0A1Y2DT94"/>
<organism evidence="9 10">
    <name type="scientific">Pseudomassariella vexata</name>
    <dbReference type="NCBI Taxonomy" id="1141098"/>
    <lineage>
        <taxon>Eukaryota</taxon>
        <taxon>Fungi</taxon>
        <taxon>Dikarya</taxon>
        <taxon>Ascomycota</taxon>
        <taxon>Pezizomycotina</taxon>
        <taxon>Sordariomycetes</taxon>
        <taxon>Xylariomycetidae</taxon>
        <taxon>Amphisphaeriales</taxon>
        <taxon>Pseudomassariaceae</taxon>
        <taxon>Pseudomassariella</taxon>
    </lineage>
</organism>
<evidence type="ECO:0000313" key="9">
    <source>
        <dbReference type="EMBL" id="ORY62493.1"/>
    </source>
</evidence>
<evidence type="ECO:0000256" key="7">
    <source>
        <dbReference type="SAM" id="MobiDB-lite"/>
    </source>
</evidence>
<dbReference type="Proteomes" id="UP000193689">
    <property type="component" value="Unassembled WGS sequence"/>
</dbReference>
<dbReference type="Gene3D" id="3.90.1750.10">
    <property type="entry name" value="Hect, E3 ligase catalytic domains"/>
    <property type="match status" value="1"/>
</dbReference>
<dbReference type="Gene3D" id="3.30.2410.10">
    <property type="entry name" value="Hect, E3 ligase catalytic domain"/>
    <property type="match status" value="1"/>
</dbReference>
<dbReference type="RefSeq" id="XP_040714329.1">
    <property type="nucleotide sequence ID" value="XM_040857298.1"/>
</dbReference>
<proteinExistence type="predicted"/>
<evidence type="ECO:0000256" key="5">
    <source>
        <dbReference type="ARBA" id="ARBA00022786"/>
    </source>
</evidence>
<feature type="region of interest" description="Disordered" evidence="7">
    <location>
        <begin position="1"/>
        <end position="56"/>
    </location>
</feature>
<feature type="active site" description="Glycyl thioester intermediate" evidence="6">
    <location>
        <position position="1116"/>
    </location>
</feature>
<protein>
    <recommendedName>
        <fullName evidence="3">HECT-type E3 ubiquitin transferase</fullName>
        <ecNumber evidence="3">2.3.2.26</ecNumber>
    </recommendedName>
</protein>
<keyword evidence="5 6" id="KW-0833">Ubl conjugation pathway</keyword>
<evidence type="ECO:0000256" key="4">
    <source>
        <dbReference type="ARBA" id="ARBA00022679"/>
    </source>
</evidence>
<dbReference type="InterPro" id="IPR035983">
    <property type="entry name" value="Hect_E3_ubiquitin_ligase"/>
</dbReference>
<dbReference type="FunFam" id="3.30.2410.10:FF:000017">
    <property type="entry name" value="E3 ubiquitin-protein ligase UPL7"/>
    <property type="match status" value="1"/>
</dbReference>
<sequence length="1148" mass="129363">MYHTFSGNSRRPRNVNLSGQNTNPWANSGWTPAPSGASQTVANAQAEREKRQRERNELVAAQRIQRVWRGHRERRQTKQRHRQEWDLMNGLDDMSDPDTAKKALALLLAMFDPSNPADQSRLDHFVLSLAGATSALAETPQWNNLAPLLVIALERRPIGSSPHLLDLLVAVIKRCPSSATPILGRLYKLLSKYGQQSANDGSDTHLAEVVTAPLADRNPEAYEAFALYFLTSSNLSFLESSPDQVTRFLELQALSQGIIYLFSQQDRIKKTSKDDLLWLLAHFIALNRALPTSRGSAHLEALYLQLSMLAPDIHMRFVSQVDGDEDSSDDESEDLYFSNASPLPPYVTAQLEFLVDEDGISELLSRFTSTAIATARMSDDASLLAGYTLILLKCFPTHGDDIKMHLFQGDIATDRFDATTLPAVKYFWEAASRTEIFTALSQTHTQHNVSLVRDLVKSGPTLDHQWRIILLFVELYNFLLRVTDDEDFLPSENHITSEQSPAVTRIRSSGLALHELRQLANFLKNLTFPLYYNLPVIMPSSRPTGLKGLMGVLSSSKSHLDKAVQKLQVPSFAGIIGMDALSLRALATATMRSLYDRDSRRPYLSKDFWLMTSKFEMDGFISAVILEEQKKDEAEDEDVELLDPDVYGTNPYHTSAGQRLSRAAQIEKQRHLRRVQREQLLAQVGPKLEILRNMPFAIPFDVRVQIFRQFVHLDKMKRRGGNVDPDRWRLSVMNNGDAFGGPSARGQDILSRHSARIKRGQVFSDAFNQFYNLGEGLKEPIQITFIDQFDQQEAGIDGGGVTKEFLTSIIDEAFYTSHRLFTANSQNLLYPNPTAFDEIKEMAISRNCAEGSPDYLKVLQDLGKNYEFLGRIVGKCMYEGILIDVAFANFFLQKWSSSGISSSTESKANLYDLRELDPELYKGLVSLKNYTGDVADLSLDFAVTDQYVHPITKQVKTITRPLRKDGENIPVTNKDRPLYIAAVVHYRLVQQLIRQNRAFLRGLGSMINPSWLSMFNPLELQRLVGGDSSEIDIDDLRRHTEYSGVYTIGDDGLEHPTVQLFWQVMHSLKDEERRDVLKYVTSTPRAPLLGFAQLSPAFSIRDSGDDEERLPSTSTCVNLLKLPRYSTAPRLKEKLLYAIQSGAGFDLS</sequence>
<feature type="domain" description="HECT" evidence="8">
    <location>
        <begin position="777"/>
        <end position="1148"/>
    </location>
</feature>
<gene>
    <name evidence="9" type="ORF">BCR38DRAFT_372382</name>
</gene>
<evidence type="ECO:0000256" key="3">
    <source>
        <dbReference type="ARBA" id="ARBA00012485"/>
    </source>
</evidence>
<evidence type="ECO:0000256" key="2">
    <source>
        <dbReference type="ARBA" id="ARBA00004906"/>
    </source>
</evidence>
<dbReference type="STRING" id="1141098.A0A1Y2DT94"/>
<dbReference type="AlphaFoldDB" id="A0A1Y2DT94"/>
<dbReference type="GO" id="GO:0061630">
    <property type="term" value="F:ubiquitin protein ligase activity"/>
    <property type="evidence" value="ECO:0007669"/>
    <property type="project" value="UniProtKB-EC"/>
</dbReference>
<dbReference type="PROSITE" id="PS50096">
    <property type="entry name" value="IQ"/>
    <property type="match status" value="1"/>
</dbReference>
<dbReference type="EC" id="2.3.2.26" evidence="3"/>
<dbReference type="PROSITE" id="PS50237">
    <property type="entry name" value="HECT"/>
    <property type="match status" value="1"/>
</dbReference>
<dbReference type="FunFam" id="3.30.2160.10:FF:000002">
    <property type="entry name" value="Putative Ubiquitin-protein ligase E3C"/>
    <property type="match status" value="1"/>
</dbReference>
<comment type="caution">
    <text evidence="9">The sequence shown here is derived from an EMBL/GenBank/DDBJ whole genome shotgun (WGS) entry which is preliminary data.</text>
</comment>
<comment type="pathway">
    <text evidence="2">Protein modification; protein ubiquitination.</text>
</comment>
<dbReference type="EMBL" id="MCFJ01000009">
    <property type="protein sequence ID" value="ORY62493.1"/>
    <property type="molecule type" value="Genomic_DNA"/>
</dbReference>
<dbReference type="SUPFAM" id="SSF56204">
    <property type="entry name" value="Hect, E3 ligase catalytic domain"/>
    <property type="match status" value="1"/>
</dbReference>
<accession>A0A1Y2DT94</accession>
<dbReference type="CDD" id="cd23767">
    <property type="entry name" value="IQCD"/>
    <property type="match status" value="1"/>
</dbReference>
<evidence type="ECO:0000256" key="6">
    <source>
        <dbReference type="PROSITE-ProRule" id="PRU00104"/>
    </source>
</evidence>
<dbReference type="Gene3D" id="3.30.2160.10">
    <property type="entry name" value="Hect, E3 ligase catalytic domain"/>
    <property type="match status" value="1"/>
</dbReference>
<evidence type="ECO:0000259" key="8">
    <source>
        <dbReference type="PROSITE" id="PS50237"/>
    </source>
</evidence>
<dbReference type="PANTHER" id="PTHR45700:SF2">
    <property type="entry name" value="UBIQUITIN-PROTEIN LIGASE E3C"/>
    <property type="match status" value="1"/>
</dbReference>
<keyword evidence="4" id="KW-0808">Transferase</keyword>
<dbReference type="Pfam" id="PF00632">
    <property type="entry name" value="HECT"/>
    <property type="match status" value="1"/>
</dbReference>
<dbReference type="GeneID" id="63773510"/>
<reference evidence="9 10" key="1">
    <citation type="submission" date="2016-07" db="EMBL/GenBank/DDBJ databases">
        <title>Pervasive Adenine N6-methylation of Active Genes in Fungi.</title>
        <authorList>
            <consortium name="DOE Joint Genome Institute"/>
            <person name="Mondo S.J."/>
            <person name="Dannebaum R.O."/>
            <person name="Kuo R.C."/>
            <person name="Labutti K."/>
            <person name="Haridas S."/>
            <person name="Kuo A."/>
            <person name="Salamov A."/>
            <person name="Ahrendt S.R."/>
            <person name="Lipzen A."/>
            <person name="Sullivan W."/>
            <person name="Andreopoulos W.B."/>
            <person name="Clum A."/>
            <person name="Lindquist E."/>
            <person name="Daum C."/>
            <person name="Ramamoorthy G.K."/>
            <person name="Gryganskyi A."/>
            <person name="Culley D."/>
            <person name="Magnuson J.K."/>
            <person name="James T.Y."/>
            <person name="O'Malley M.A."/>
            <person name="Stajich J.E."/>
            <person name="Spatafora J.W."/>
            <person name="Visel A."/>
            <person name="Grigoriev I.V."/>
        </authorList>
    </citation>
    <scope>NUCLEOTIDE SEQUENCE [LARGE SCALE GENOMIC DNA]</scope>
    <source>
        <strain evidence="9 10">CBS 129021</strain>
    </source>
</reference>
<name>A0A1Y2DT94_9PEZI</name>
<dbReference type="GO" id="GO:0006511">
    <property type="term" value="P:ubiquitin-dependent protein catabolic process"/>
    <property type="evidence" value="ECO:0007669"/>
    <property type="project" value="TreeGrafter"/>
</dbReference>
<evidence type="ECO:0000256" key="1">
    <source>
        <dbReference type="ARBA" id="ARBA00000885"/>
    </source>
</evidence>
<dbReference type="InterPro" id="IPR044611">
    <property type="entry name" value="E3A/B/C-like"/>
</dbReference>
<keyword evidence="10" id="KW-1185">Reference proteome</keyword>
<dbReference type="FunCoup" id="A0A1Y2DT94">
    <property type="interactions" value="391"/>
</dbReference>
<feature type="compositionally biased region" description="Basic and acidic residues" evidence="7">
    <location>
        <begin position="46"/>
        <end position="56"/>
    </location>
</feature>
<dbReference type="SMART" id="SM00119">
    <property type="entry name" value="HECTc"/>
    <property type="match status" value="1"/>
</dbReference>
<dbReference type="InterPro" id="IPR000569">
    <property type="entry name" value="HECT_dom"/>
</dbReference>
<feature type="compositionally biased region" description="Polar residues" evidence="7">
    <location>
        <begin position="1"/>
        <end position="41"/>
    </location>
</feature>
<dbReference type="GO" id="GO:0000209">
    <property type="term" value="P:protein polyubiquitination"/>
    <property type="evidence" value="ECO:0007669"/>
    <property type="project" value="InterPro"/>
</dbReference>
<comment type="catalytic activity">
    <reaction evidence="1">
        <text>S-ubiquitinyl-[E2 ubiquitin-conjugating enzyme]-L-cysteine + [acceptor protein]-L-lysine = [E2 ubiquitin-conjugating enzyme]-L-cysteine + N(6)-ubiquitinyl-[acceptor protein]-L-lysine.</text>
        <dbReference type="EC" id="2.3.2.26"/>
    </reaction>
</comment>